<evidence type="ECO:0000313" key="2">
    <source>
        <dbReference type="Proteomes" id="UP000789860"/>
    </source>
</evidence>
<sequence length="352" mass="41663">MYPRFRCSVYGGTNWSWRDHPNFNVRENIKPHTLATGTTNELQEFVMKFIPKSRDLNKLLWKICLFMDLMKERLANLLIEWTNDDNYERIKPTKMFKEKASIRPLLLNFPAAINFFLLNIGLQMRIYNKELVYDFEISDISLMRKAFNNDLMGIFTFYDILFNSNFDLQVTIIYRAIRRYFVEIDRVLDDELMLYIPISMRSSENRSINIVSLFSPLKDLNMQKELKQVHEGIYQLQEDKIASIFSYLVEHRQNCRMFEFKSPNSQPSTKRFSMPCYRIIINVLGMLRLSILAGQQVEKAVIILPQPDPGSFGIIIIKYRKINVSVVNNKMPDYKYCISNRVVQLVNNEFET</sequence>
<comment type="caution">
    <text evidence="1">The sequence shown here is derived from an EMBL/GenBank/DDBJ whole genome shotgun (WGS) entry which is preliminary data.</text>
</comment>
<organism evidence="1 2">
    <name type="scientific">Scutellospora calospora</name>
    <dbReference type="NCBI Taxonomy" id="85575"/>
    <lineage>
        <taxon>Eukaryota</taxon>
        <taxon>Fungi</taxon>
        <taxon>Fungi incertae sedis</taxon>
        <taxon>Mucoromycota</taxon>
        <taxon>Glomeromycotina</taxon>
        <taxon>Glomeromycetes</taxon>
        <taxon>Diversisporales</taxon>
        <taxon>Gigasporaceae</taxon>
        <taxon>Scutellospora</taxon>
    </lineage>
</organism>
<accession>A0ACA9JUE7</accession>
<proteinExistence type="predicted"/>
<gene>
    <name evidence="1" type="ORF">SCALOS_LOCUS249</name>
</gene>
<keyword evidence="2" id="KW-1185">Reference proteome</keyword>
<protein>
    <submittedName>
        <fullName evidence="1">262_t:CDS:1</fullName>
    </submittedName>
</protein>
<dbReference type="Proteomes" id="UP000789860">
    <property type="component" value="Unassembled WGS sequence"/>
</dbReference>
<reference evidence="1" key="1">
    <citation type="submission" date="2021-06" db="EMBL/GenBank/DDBJ databases">
        <authorList>
            <person name="Kallberg Y."/>
            <person name="Tangrot J."/>
            <person name="Rosling A."/>
        </authorList>
    </citation>
    <scope>NUCLEOTIDE SEQUENCE</scope>
    <source>
        <strain evidence="1">AU212A</strain>
    </source>
</reference>
<evidence type="ECO:0000313" key="1">
    <source>
        <dbReference type="EMBL" id="CAG8436039.1"/>
    </source>
</evidence>
<name>A0ACA9JUE7_9GLOM</name>
<dbReference type="EMBL" id="CAJVPM010000106">
    <property type="protein sequence ID" value="CAG8436039.1"/>
    <property type="molecule type" value="Genomic_DNA"/>
</dbReference>